<proteinExistence type="predicted"/>
<dbReference type="AlphaFoldDB" id="A0A9Q1Q6E9"/>
<feature type="region of interest" description="Disordered" evidence="1">
    <location>
        <begin position="126"/>
        <end position="165"/>
    </location>
</feature>
<name>A0A9Q1Q6E9_9CARY</name>
<dbReference type="EMBL" id="JAKOGI010000743">
    <property type="protein sequence ID" value="KAJ8430902.1"/>
    <property type="molecule type" value="Genomic_DNA"/>
</dbReference>
<accession>A0A9Q1Q6E9</accession>
<keyword evidence="3" id="KW-1185">Reference proteome</keyword>
<protein>
    <submittedName>
        <fullName evidence="2">Uncharacterized protein</fullName>
    </submittedName>
</protein>
<feature type="region of interest" description="Disordered" evidence="1">
    <location>
        <begin position="77"/>
        <end position="109"/>
    </location>
</feature>
<comment type="caution">
    <text evidence="2">The sequence shown here is derived from an EMBL/GenBank/DDBJ whole genome shotgun (WGS) entry which is preliminary data.</text>
</comment>
<evidence type="ECO:0000313" key="2">
    <source>
        <dbReference type="EMBL" id="KAJ8430902.1"/>
    </source>
</evidence>
<organism evidence="2 3">
    <name type="scientific">Carnegiea gigantea</name>
    <dbReference type="NCBI Taxonomy" id="171969"/>
    <lineage>
        <taxon>Eukaryota</taxon>
        <taxon>Viridiplantae</taxon>
        <taxon>Streptophyta</taxon>
        <taxon>Embryophyta</taxon>
        <taxon>Tracheophyta</taxon>
        <taxon>Spermatophyta</taxon>
        <taxon>Magnoliopsida</taxon>
        <taxon>eudicotyledons</taxon>
        <taxon>Gunneridae</taxon>
        <taxon>Pentapetalae</taxon>
        <taxon>Caryophyllales</taxon>
        <taxon>Cactineae</taxon>
        <taxon>Cactaceae</taxon>
        <taxon>Cactoideae</taxon>
        <taxon>Echinocereeae</taxon>
        <taxon>Carnegiea</taxon>
    </lineage>
</organism>
<evidence type="ECO:0000313" key="3">
    <source>
        <dbReference type="Proteomes" id="UP001153076"/>
    </source>
</evidence>
<gene>
    <name evidence="2" type="ORF">Cgig2_003895</name>
</gene>
<sequence>MILSIKRGSRPLQTLVIQISFTRSGEKGNNKDQGMVTNLGKQSLASGSRYTILENIEEDNIAENNHYEDLEIIPSPETDTLLESVPAQNQEQITEHDVASDAMRDSQTLHEVNPEKLEAILRDNLLTTDPITGPGNGASKEQTALKKHSYTRSPLSPCNPPKLTT</sequence>
<feature type="compositionally biased region" description="Basic and acidic residues" evidence="1">
    <location>
        <begin position="93"/>
        <end position="109"/>
    </location>
</feature>
<reference evidence="2" key="1">
    <citation type="submission" date="2022-04" db="EMBL/GenBank/DDBJ databases">
        <title>Carnegiea gigantea Genome sequencing and assembly v2.</title>
        <authorList>
            <person name="Copetti D."/>
            <person name="Sanderson M.J."/>
            <person name="Burquez A."/>
            <person name="Wojciechowski M.F."/>
        </authorList>
    </citation>
    <scope>NUCLEOTIDE SEQUENCE</scope>
    <source>
        <strain evidence="2">SGP5-SGP5p</strain>
        <tissue evidence="2">Aerial part</tissue>
    </source>
</reference>
<feature type="compositionally biased region" description="Polar residues" evidence="1">
    <location>
        <begin position="151"/>
        <end position="165"/>
    </location>
</feature>
<dbReference type="Proteomes" id="UP001153076">
    <property type="component" value="Unassembled WGS sequence"/>
</dbReference>
<evidence type="ECO:0000256" key="1">
    <source>
        <dbReference type="SAM" id="MobiDB-lite"/>
    </source>
</evidence>